<dbReference type="Proteomes" id="UP000320176">
    <property type="component" value="Unassembled WGS sequence"/>
</dbReference>
<keyword evidence="3" id="KW-1185">Reference proteome</keyword>
<dbReference type="GO" id="GO:0016788">
    <property type="term" value="F:hydrolase activity, acting on ester bonds"/>
    <property type="evidence" value="ECO:0007669"/>
    <property type="project" value="UniProtKB-ARBA"/>
</dbReference>
<organism evidence="2 3">
    <name type="scientific">Stieleria varia</name>
    <dbReference type="NCBI Taxonomy" id="2528005"/>
    <lineage>
        <taxon>Bacteria</taxon>
        <taxon>Pseudomonadati</taxon>
        <taxon>Planctomycetota</taxon>
        <taxon>Planctomycetia</taxon>
        <taxon>Pirellulales</taxon>
        <taxon>Pirellulaceae</taxon>
        <taxon>Stieleria</taxon>
    </lineage>
</organism>
<dbReference type="EMBL" id="SJPN01000010">
    <property type="protein sequence ID" value="TWT92734.1"/>
    <property type="molecule type" value="Genomic_DNA"/>
</dbReference>
<accession>A0A5C5ZYM8</accession>
<sequence length="388" mass="43535" precursor="true">MMSSPQFAKRSLPTLFSVLCRSLCCICLSLTSVIVFAQSATLEAESTRAGSRLRGAVKTNFFVDPGWQSEAFPQHAVCYCSADEMVEIYEKSSKRKGDVITSYEEPTDGSLRIVGTGHSFMMPGYSTLPLITRAAGLQQPAPVLHVGGGITGSSRYKWEEENGIFGFDKKPVPKLLCSIACAKWDAMMWGPYYNDRTEYYACWIDFCRKHQQDMKFYLSDAWPQLDQLNPVPKSEDELTDEVIARMHDEKRATYGPIIRELNAKYGDCVFVLPTSRAMVIAVEYYHRGELPGVQGLHKAIGGKDRSLWRDRLGHLGPGLESLEGYVFYATLYGRSPELIENEIPLPRKNGYPSEDLDRAFRKIAWEAVTSDPMSGVVDEDKNGIADDR</sequence>
<evidence type="ECO:0000256" key="1">
    <source>
        <dbReference type="SAM" id="SignalP"/>
    </source>
</evidence>
<proteinExistence type="predicted"/>
<dbReference type="AlphaFoldDB" id="A0A5C5ZYM8"/>
<evidence type="ECO:0000313" key="3">
    <source>
        <dbReference type="Proteomes" id="UP000320176"/>
    </source>
</evidence>
<name>A0A5C5ZYM8_9BACT</name>
<gene>
    <name evidence="2" type="ORF">Pla52n_60990</name>
</gene>
<feature type="signal peptide" evidence="1">
    <location>
        <begin position="1"/>
        <end position="37"/>
    </location>
</feature>
<dbReference type="InterPro" id="IPR036514">
    <property type="entry name" value="SGNH_hydro_sf"/>
</dbReference>
<keyword evidence="1" id="KW-0732">Signal</keyword>
<protein>
    <submittedName>
        <fullName evidence="2">Uncharacterized protein</fullName>
    </submittedName>
</protein>
<dbReference type="Gene3D" id="3.40.50.1110">
    <property type="entry name" value="SGNH hydrolase"/>
    <property type="match status" value="1"/>
</dbReference>
<feature type="chain" id="PRO_5022913185" evidence="1">
    <location>
        <begin position="38"/>
        <end position="388"/>
    </location>
</feature>
<reference evidence="2 3" key="1">
    <citation type="submission" date="2019-02" db="EMBL/GenBank/DDBJ databases">
        <title>Deep-cultivation of Planctomycetes and their phenomic and genomic characterization uncovers novel biology.</title>
        <authorList>
            <person name="Wiegand S."/>
            <person name="Jogler M."/>
            <person name="Boedeker C."/>
            <person name="Pinto D."/>
            <person name="Vollmers J."/>
            <person name="Rivas-Marin E."/>
            <person name="Kohn T."/>
            <person name="Peeters S.H."/>
            <person name="Heuer A."/>
            <person name="Rast P."/>
            <person name="Oberbeckmann S."/>
            <person name="Bunk B."/>
            <person name="Jeske O."/>
            <person name="Meyerdierks A."/>
            <person name="Storesund J.E."/>
            <person name="Kallscheuer N."/>
            <person name="Luecker S."/>
            <person name="Lage O.M."/>
            <person name="Pohl T."/>
            <person name="Merkel B.J."/>
            <person name="Hornburger P."/>
            <person name="Mueller R.-W."/>
            <person name="Bruemmer F."/>
            <person name="Labrenz M."/>
            <person name="Spormann A.M."/>
            <person name="Op Den Camp H."/>
            <person name="Overmann J."/>
            <person name="Amann R."/>
            <person name="Jetten M.S.M."/>
            <person name="Mascher T."/>
            <person name="Medema M.H."/>
            <person name="Devos D.P."/>
            <person name="Kaster A.-K."/>
            <person name="Ovreas L."/>
            <person name="Rohde M."/>
            <person name="Galperin M.Y."/>
            <person name="Jogler C."/>
        </authorList>
    </citation>
    <scope>NUCLEOTIDE SEQUENCE [LARGE SCALE GENOMIC DNA]</scope>
    <source>
        <strain evidence="2 3">Pla52n</strain>
    </source>
</reference>
<evidence type="ECO:0000313" key="2">
    <source>
        <dbReference type="EMBL" id="TWT92734.1"/>
    </source>
</evidence>
<comment type="caution">
    <text evidence="2">The sequence shown here is derived from an EMBL/GenBank/DDBJ whole genome shotgun (WGS) entry which is preliminary data.</text>
</comment>